<organism evidence="2 3">
    <name type="scientific">Paraburkholderia rhizosphaerae</name>
    <dbReference type="NCBI Taxonomy" id="480658"/>
    <lineage>
        <taxon>Bacteria</taxon>
        <taxon>Pseudomonadati</taxon>
        <taxon>Pseudomonadota</taxon>
        <taxon>Betaproteobacteria</taxon>
        <taxon>Burkholderiales</taxon>
        <taxon>Burkholderiaceae</taxon>
        <taxon>Paraburkholderia</taxon>
    </lineage>
</organism>
<dbReference type="PROSITE" id="PS50035">
    <property type="entry name" value="PLD"/>
    <property type="match status" value="2"/>
</dbReference>
<gene>
    <name evidence="2" type="ORF">BX592_101193</name>
</gene>
<protein>
    <submittedName>
        <fullName evidence="2">Putative cardiolipin synthase</fullName>
    </submittedName>
</protein>
<dbReference type="InterPro" id="IPR025202">
    <property type="entry name" value="PLD-like_dom"/>
</dbReference>
<dbReference type="GO" id="GO:0030572">
    <property type="term" value="F:phosphatidyltransferase activity"/>
    <property type="evidence" value="ECO:0007669"/>
    <property type="project" value="UniProtKB-ARBA"/>
</dbReference>
<name>A0A4V3HFR3_9BURK</name>
<dbReference type="CDD" id="cd09111">
    <property type="entry name" value="PLDc_ymdC_like_1"/>
    <property type="match status" value="1"/>
</dbReference>
<sequence>MTAAFLIGLNDPPNPVWQHFHALRCELTDAIGPLVCHVRASLLRSRRNWWRMWLPARARARPTRHDVLPYASIMKLLSVSIASSIATRCGTAVFCALSATLLVACSLPPLGDRKPSTALSTDEVVTTRLGRVTEKDLNDHPGLTGIDPLADPLESFAARVDLARTAERTLDVQYYIWRNDLTGTLLLEELQEAASRGVRVRLLLDDNGIPSSMDDILAALAAQPNIEVRLFNPFVWRKPKFVGFVTDFSRLNRRMHNKSMTADGIATIIGGRNIGDEYFGATDGVVFADLDVLAIGPAAREVENDFDRYWASALAYPAEQILPRAKPDELHELDESARAVHRDPAAAAYVESLQKTTDVRRLVDGTLPLDWARARLVSDDPTKALGTAPPESLVLPQLLAKLGRPTHEFDLISPYFVPGEDGTRYLTELASSGITVRVLTNSLEATDVVPVHSGYAKRRVALLHGDVQLYELRRTAGATAHKHFSTGIFGSSGGSSLHAKTFAVDSERVFVGSLNLDPRSANLNTELGLVIDSPELAIRIESIFWQLVPKLAYEVKIDSNDKLYWTRQYGGETIRYDTEPNSTWFDRLTVTVFSILPIEWLL</sequence>
<dbReference type="GO" id="GO:0032049">
    <property type="term" value="P:cardiolipin biosynthetic process"/>
    <property type="evidence" value="ECO:0007669"/>
    <property type="project" value="UniProtKB-ARBA"/>
</dbReference>
<evidence type="ECO:0000259" key="1">
    <source>
        <dbReference type="PROSITE" id="PS50035"/>
    </source>
</evidence>
<reference evidence="2 3" key="1">
    <citation type="submission" date="2019-03" db="EMBL/GenBank/DDBJ databases">
        <title>Genomic Encyclopedia of Type Strains, Phase III (KMG-III): the genomes of soil and plant-associated and newly described type strains.</title>
        <authorList>
            <person name="Whitman W."/>
        </authorList>
    </citation>
    <scope>NUCLEOTIDE SEQUENCE [LARGE SCALE GENOMIC DNA]</scope>
    <source>
        <strain evidence="2 3">LMG 29544</strain>
    </source>
</reference>
<dbReference type="CDD" id="cd09113">
    <property type="entry name" value="PLDc_ymdC_like_2"/>
    <property type="match status" value="1"/>
</dbReference>
<dbReference type="PANTHER" id="PTHR21248">
    <property type="entry name" value="CARDIOLIPIN SYNTHASE"/>
    <property type="match status" value="1"/>
</dbReference>
<dbReference type="SUPFAM" id="SSF56024">
    <property type="entry name" value="Phospholipase D/nuclease"/>
    <property type="match status" value="2"/>
</dbReference>
<keyword evidence="3" id="KW-1185">Reference proteome</keyword>
<dbReference type="PANTHER" id="PTHR21248:SF12">
    <property type="entry name" value="CARDIOLIPIN SYNTHASE C"/>
    <property type="match status" value="1"/>
</dbReference>
<dbReference type="Pfam" id="PF13091">
    <property type="entry name" value="PLDc_2"/>
    <property type="match status" value="2"/>
</dbReference>
<dbReference type="SMART" id="SM00155">
    <property type="entry name" value="PLDc"/>
    <property type="match status" value="2"/>
</dbReference>
<comment type="caution">
    <text evidence="2">The sequence shown here is derived from an EMBL/GenBank/DDBJ whole genome shotgun (WGS) entry which is preliminary data.</text>
</comment>
<dbReference type="Proteomes" id="UP000295509">
    <property type="component" value="Unassembled WGS sequence"/>
</dbReference>
<evidence type="ECO:0000313" key="3">
    <source>
        <dbReference type="Proteomes" id="UP000295509"/>
    </source>
</evidence>
<dbReference type="InterPro" id="IPR001736">
    <property type="entry name" value="PLipase_D/transphosphatidylase"/>
</dbReference>
<feature type="domain" description="PLD phosphodiesterase" evidence="1">
    <location>
        <begin position="251"/>
        <end position="278"/>
    </location>
</feature>
<accession>A0A4V3HFR3</accession>
<dbReference type="AlphaFoldDB" id="A0A4V3HFR3"/>
<feature type="domain" description="PLD phosphodiesterase" evidence="1">
    <location>
        <begin position="493"/>
        <end position="520"/>
    </location>
</feature>
<dbReference type="Gene3D" id="3.30.870.10">
    <property type="entry name" value="Endonuclease Chain A"/>
    <property type="match status" value="2"/>
</dbReference>
<dbReference type="EMBL" id="SORE01000001">
    <property type="protein sequence ID" value="TDY54737.1"/>
    <property type="molecule type" value="Genomic_DNA"/>
</dbReference>
<proteinExistence type="predicted"/>
<evidence type="ECO:0000313" key="2">
    <source>
        <dbReference type="EMBL" id="TDY54737.1"/>
    </source>
</evidence>